<dbReference type="RefSeq" id="WP_108983831.1">
    <property type="nucleotide sequence ID" value="NZ_BFBR01000001.1"/>
</dbReference>
<comment type="function">
    <text evidence="4">Nucleoside triphosphate pyrophosphatase. May have a dual role in cell division arrest and in preventing the incorporation of modified nucleotides into cellular nucleic acids.</text>
</comment>
<dbReference type="GO" id="GO:0047429">
    <property type="term" value="F:nucleoside triphosphate diphosphatase activity"/>
    <property type="evidence" value="ECO:0007669"/>
    <property type="project" value="UniProtKB-EC"/>
</dbReference>
<comment type="caution">
    <text evidence="5">The sequence shown here is derived from an EMBL/GenBank/DDBJ whole genome shotgun (WGS) entry which is preliminary data.</text>
</comment>
<dbReference type="InterPro" id="IPR029001">
    <property type="entry name" value="ITPase-like_fam"/>
</dbReference>
<dbReference type="GO" id="GO:0005737">
    <property type="term" value="C:cytoplasm"/>
    <property type="evidence" value="ECO:0007669"/>
    <property type="project" value="UniProtKB-SubCell"/>
</dbReference>
<dbReference type="InterPro" id="IPR003697">
    <property type="entry name" value="Maf-like"/>
</dbReference>
<gene>
    <name evidence="5" type="primary">yhdE_1</name>
    <name evidence="5" type="ORF">PbB2_00658</name>
</gene>
<dbReference type="OrthoDB" id="9813962at2"/>
<name>A0A2P2E7G5_9PROT</name>
<dbReference type="EMBL" id="BFBR01000001">
    <property type="protein sequence ID" value="GBF57001.1"/>
    <property type="molecule type" value="Genomic_DNA"/>
</dbReference>
<sequence length="195" mass="21333">MLTLASTSAIRRQILTQAGIRFEAVGAGVDEDAVKIAMRAEGASPRQQADKLAELKACKVSERRSGLVLGCDQILAFNGQSFDKAENLDEAFNRLSQLRGKTHTLECAAVIARDGQPIWRLVTSPRLTMRNFSDEFLRTYLDAYGTDALASVGCYQFEGPGAQLFDTVDGDFFSILGLPLLEIMAFLRLHGELAT</sequence>
<proteinExistence type="inferred from homology"/>
<dbReference type="PANTHER" id="PTHR43213:SF5">
    <property type="entry name" value="BIFUNCTIONAL DTTP_UTP PYROPHOSPHATASE_METHYLTRANSFERASE PROTEIN-RELATED"/>
    <property type="match status" value="1"/>
</dbReference>
<evidence type="ECO:0000256" key="3">
    <source>
        <dbReference type="ARBA" id="ARBA00023080"/>
    </source>
</evidence>
<keyword evidence="6" id="KW-1185">Reference proteome</keyword>
<dbReference type="HAMAP" id="MF_00528">
    <property type="entry name" value="Maf"/>
    <property type="match status" value="1"/>
</dbReference>
<comment type="caution">
    <text evidence="4">Lacks conserved residue(s) required for the propagation of feature annotation.</text>
</comment>
<dbReference type="Proteomes" id="UP000245086">
    <property type="component" value="Unassembled WGS sequence"/>
</dbReference>
<dbReference type="SUPFAM" id="SSF52972">
    <property type="entry name" value="ITPase-like"/>
    <property type="match status" value="1"/>
</dbReference>
<comment type="subcellular location">
    <subcellularLocation>
        <location evidence="4">Cytoplasm</location>
    </subcellularLocation>
</comment>
<evidence type="ECO:0000256" key="1">
    <source>
        <dbReference type="ARBA" id="ARBA00001968"/>
    </source>
</evidence>
<comment type="cofactor">
    <cofactor evidence="1 4">
        <name>a divalent metal cation</name>
        <dbReference type="ChEBI" id="CHEBI:60240"/>
    </cofactor>
</comment>
<dbReference type="CDD" id="cd00555">
    <property type="entry name" value="Maf"/>
    <property type="match status" value="1"/>
</dbReference>
<dbReference type="AlphaFoldDB" id="A0A2P2E7G5"/>
<dbReference type="Gene3D" id="3.90.950.10">
    <property type="match status" value="1"/>
</dbReference>
<reference evidence="5 6" key="1">
    <citation type="journal article" date="2018" name="Genome Announc.">
        <title>Draft Genome Sequence of "Candidatus Phycosocius bacilliformis," an Alphaproteobacterial Ectosymbiont of the Hydrocarbon-Producing Green Alga Botryococcus braunii.</title>
        <authorList>
            <person name="Tanabe Y."/>
            <person name="Yamaguchi H."/>
            <person name="Watanabe M.M."/>
        </authorList>
    </citation>
    <scope>NUCLEOTIDE SEQUENCE [LARGE SCALE GENOMIC DNA]</scope>
    <source>
        <strain evidence="5 6">BOTRYCO-2</strain>
    </source>
</reference>
<comment type="similarity">
    <text evidence="4">Belongs to the Maf family.</text>
</comment>
<accession>A0A2P2E7G5</accession>
<keyword evidence="3 4" id="KW-0546">Nucleotide metabolism</keyword>
<dbReference type="PANTHER" id="PTHR43213">
    <property type="entry name" value="BIFUNCTIONAL DTTP/UTP PYROPHOSPHATASE/METHYLTRANSFERASE PROTEIN-RELATED"/>
    <property type="match status" value="1"/>
</dbReference>
<keyword evidence="4" id="KW-0963">Cytoplasm</keyword>
<evidence type="ECO:0000313" key="6">
    <source>
        <dbReference type="Proteomes" id="UP000245086"/>
    </source>
</evidence>
<comment type="catalytic activity">
    <reaction evidence="4">
        <text>a 2'-deoxyribonucleoside 5'-triphosphate + H2O = a 2'-deoxyribonucleoside 5'-phosphate + diphosphate + H(+)</text>
        <dbReference type="Rhea" id="RHEA:44644"/>
        <dbReference type="ChEBI" id="CHEBI:15377"/>
        <dbReference type="ChEBI" id="CHEBI:15378"/>
        <dbReference type="ChEBI" id="CHEBI:33019"/>
        <dbReference type="ChEBI" id="CHEBI:61560"/>
        <dbReference type="ChEBI" id="CHEBI:65317"/>
        <dbReference type="EC" id="3.6.1.9"/>
    </reaction>
</comment>
<organism evidence="5 6">
    <name type="scientific">Candidatus Phycosocius bacilliformis</name>
    <dbReference type="NCBI Taxonomy" id="1445552"/>
    <lineage>
        <taxon>Bacteria</taxon>
        <taxon>Pseudomonadati</taxon>
        <taxon>Pseudomonadota</taxon>
        <taxon>Alphaproteobacteria</taxon>
        <taxon>Caulobacterales</taxon>
        <taxon>Caulobacterales incertae sedis</taxon>
        <taxon>Candidatus Phycosocius</taxon>
    </lineage>
</organism>
<dbReference type="PIRSF" id="PIRSF006305">
    <property type="entry name" value="Maf"/>
    <property type="match status" value="1"/>
</dbReference>
<dbReference type="EC" id="3.6.1.9" evidence="4"/>
<evidence type="ECO:0000256" key="4">
    <source>
        <dbReference type="HAMAP-Rule" id="MF_00528"/>
    </source>
</evidence>
<evidence type="ECO:0000313" key="5">
    <source>
        <dbReference type="EMBL" id="GBF57001.1"/>
    </source>
</evidence>
<dbReference type="GO" id="GO:0009117">
    <property type="term" value="P:nucleotide metabolic process"/>
    <property type="evidence" value="ECO:0007669"/>
    <property type="project" value="UniProtKB-KW"/>
</dbReference>
<evidence type="ECO:0000256" key="2">
    <source>
        <dbReference type="ARBA" id="ARBA00022801"/>
    </source>
</evidence>
<comment type="catalytic activity">
    <reaction evidence="4">
        <text>a ribonucleoside 5'-triphosphate + H2O = a ribonucleoside 5'-phosphate + diphosphate + H(+)</text>
        <dbReference type="Rhea" id="RHEA:23996"/>
        <dbReference type="ChEBI" id="CHEBI:15377"/>
        <dbReference type="ChEBI" id="CHEBI:15378"/>
        <dbReference type="ChEBI" id="CHEBI:33019"/>
        <dbReference type="ChEBI" id="CHEBI:58043"/>
        <dbReference type="ChEBI" id="CHEBI:61557"/>
        <dbReference type="EC" id="3.6.1.9"/>
    </reaction>
</comment>
<dbReference type="Pfam" id="PF02545">
    <property type="entry name" value="Maf"/>
    <property type="match status" value="1"/>
</dbReference>
<keyword evidence="2 4" id="KW-0378">Hydrolase</keyword>
<feature type="active site" description="Proton acceptor" evidence="4">
    <location>
        <position position="72"/>
    </location>
</feature>
<protein>
    <recommendedName>
        <fullName evidence="4">Nucleoside triphosphate pyrophosphatase</fullName>
        <ecNumber evidence="4">3.6.1.9</ecNumber>
    </recommendedName>
    <alternativeName>
        <fullName evidence="4">Nucleotide pyrophosphatase</fullName>
        <shortName evidence="4">Nucleotide PPase</shortName>
    </alternativeName>
</protein>